<dbReference type="Proteomes" id="UP000095038">
    <property type="component" value="Unassembled WGS sequence"/>
</dbReference>
<dbReference type="RefSeq" id="XP_020048538.1">
    <property type="nucleotide sequence ID" value="XM_020191522.1"/>
</dbReference>
<evidence type="ECO:0000256" key="2">
    <source>
        <dbReference type="SAM" id="SignalP"/>
    </source>
</evidence>
<keyword evidence="1 2" id="KW-0732">Signal</keyword>
<dbReference type="OrthoDB" id="5551751at2759"/>
<evidence type="ECO:0000256" key="1">
    <source>
        <dbReference type="ARBA" id="ARBA00022729"/>
    </source>
</evidence>
<keyword evidence="5" id="KW-1185">Reference proteome</keyword>
<dbReference type="PANTHER" id="PTHR28156">
    <property type="entry name" value="FAS1 DOMAIN-CONTAINING PROTEIN YDR262W"/>
    <property type="match status" value="1"/>
</dbReference>
<name>A0A1D2VKU2_9ASCO</name>
<dbReference type="AlphaFoldDB" id="A0A1D2VKU2"/>
<organism evidence="4 5">
    <name type="scientific">Ascoidea rubescens DSM 1968</name>
    <dbReference type="NCBI Taxonomy" id="1344418"/>
    <lineage>
        <taxon>Eukaryota</taxon>
        <taxon>Fungi</taxon>
        <taxon>Dikarya</taxon>
        <taxon>Ascomycota</taxon>
        <taxon>Saccharomycotina</taxon>
        <taxon>Saccharomycetes</taxon>
        <taxon>Ascoideaceae</taxon>
        <taxon>Ascoidea</taxon>
    </lineage>
</organism>
<sequence length="233" mass="27129">MRFNIFFFIFSLGFVFNLSFSKNIFDPSKFKDSNFDFKKAKRSYQTILTPKEMNVDKFTSNLISLDSFRNKQISVFSYYLRDHNDLLNELLTSSLNNKINLIIFVPVDSQLEKLPLKPWEFPTKIEDDKYTEKEIDEISSANVQDFIKSHIVNVNHNLASLSNNKEISLITLNDHRLVFTHNHQENTDDVYFVKAEDSDANSWFKVVESKEIRLENSNLLVAVIDGVLDIPSI</sequence>
<accession>A0A1D2VKU2</accession>
<evidence type="ECO:0000259" key="3">
    <source>
        <dbReference type="PROSITE" id="PS50213"/>
    </source>
</evidence>
<dbReference type="EMBL" id="KV454477">
    <property type="protein sequence ID" value="ODV62231.1"/>
    <property type="molecule type" value="Genomic_DNA"/>
</dbReference>
<evidence type="ECO:0000313" key="5">
    <source>
        <dbReference type="Proteomes" id="UP000095038"/>
    </source>
</evidence>
<gene>
    <name evidence="4" type="ORF">ASCRUDRAFT_6839</name>
</gene>
<dbReference type="GeneID" id="30965158"/>
<feature type="chain" id="PRO_5008910546" description="FAS1 domain-containing protein" evidence="2">
    <location>
        <begin position="22"/>
        <end position="233"/>
    </location>
</feature>
<dbReference type="PROSITE" id="PS50213">
    <property type="entry name" value="FAS1"/>
    <property type="match status" value="1"/>
</dbReference>
<feature type="domain" description="FAS1" evidence="3">
    <location>
        <begin position="60"/>
        <end position="228"/>
    </location>
</feature>
<dbReference type="PANTHER" id="PTHR28156:SF1">
    <property type="entry name" value="FAS1 DOMAIN-CONTAINING PROTEIN YDR262W"/>
    <property type="match status" value="1"/>
</dbReference>
<evidence type="ECO:0000313" key="4">
    <source>
        <dbReference type="EMBL" id="ODV62231.1"/>
    </source>
</evidence>
<feature type="signal peptide" evidence="2">
    <location>
        <begin position="1"/>
        <end position="21"/>
    </location>
</feature>
<dbReference type="Gene3D" id="2.30.180.10">
    <property type="entry name" value="FAS1 domain"/>
    <property type="match status" value="1"/>
</dbReference>
<proteinExistence type="predicted"/>
<dbReference type="InParanoid" id="A0A1D2VKU2"/>
<dbReference type="InterPro" id="IPR000782">
    <property type="entry name" value="FAS1_domain"/>
</dbReference>
<dbReference type="InterPro" id="IPR036378">
    <property type="entry name" value="FAS1_dom_sf"/>
</dbReference>
<reference evidence="5" key="1">
    <citation type="submission" date="2016-05" db="EMBL/GenBank/DDBJ databases">
        <title>Comparative genomics of biotechnologically important yeasts.</title>
        <authorList>
            <consortium name="DOE Joint Genome Institute"/>
            <person name="Riley R."/>
            <person name="Haridas S."/>
            <person name="Wolfe K.H."/>
            <person name="Lopes M.R."/>
            <person name="Hittinger C.T."/>
            <person name="Goker M."/>
            <person name="Salamov A."/>
            <person name="Wisecaver J."/>
            <person name="Long T.M."/>
            <person name="Aerts A.L."/>
            <person name="Barry K."/>
            <person name="Choi C."/>
            <person name="Clum A."/>
            <person name="Coughlan A.Y."/>
            <person name="Deshpande S."/>
            <person name="Douglass A.P."/>
            <person name="Hanson S.J."/>
            <person name="Klenk H.-P."/>
            <person name="Labutti K."/>
            <person name="Lapidus A."/>
            <person name="Lindquist E."/>
            <person name="Lipzen A."/>
            <person name="Meier-Kolthoff J.P."/>
            <person name="Ohm R.A."/>
            <person name="Otillar R.P."/>
            <person name="Pangilinan J."/>
            <person name="Peng Y."/>
            <person name="Rokas A."/>
            <person name="Rosa C.A."/>
            <person name="Scheuner C."/>
            <person name="Sibirny A.A."/>
            <person name="Slot J.C."/>
            <person name="Stielow J.B."/>
            <person name="Sun H."/>
            <person name="Kurtzman C.P."/>
            <person name="Blackwell M."/>
            <person name="Grigoriev I.V."/>
            <person name="Jeffries T.W."/>
        </authorList>
    </citation>
    <scope>NUCLEOTIDE SEQUENCE [LARGE SCALE GENOMIC DNA]</scope>
    <source>
        <strain evidence="5">DSM 1968</strain>
    </source>
</reference>
<protein>
    <recommendedName>
        <fullName evidence="3">FAS1 domain-containing protein</fullName>
    </recommendedName>
</protein>
<dbReference type="InterPro" id="IPR040200">
    <property type="entry name" value="Mug57-like"/>
</dbReference>
<dbReference type="SUPFAM" id="SSF82153">
    <property type="entry name" value="FAS1 domain"/>
    <property type="match status" value="1"/>
</dbReference>
<dbReference type="STRING" id="1344418.A0A1D2VKU2"/>